<comment type="caution">
    <text evidence="3">The sequence shown here is derived from an EMBL/GenBank/DDBJ whole genome shotgun (WGS) entry which is preliminary data.</text>
</comment>
<gene>
    <name evidence="3" type="ORF">FJY68_08910</name>
</gene>
<evidence type="ECO:0000313" key="3">
    <source>
        <dbReference type="EMBL" id="MBM3331952.1"/>
    </source>
</evidence>
<sequence>MNRILIPLALAGLVAGCSMPSLFGQQASEPVASEPARTTVVREVYHETPVYYVDTVYMAEEPAPVQPVYVEEHNEYSEYNEYNQYNQYNQYNEHSETYVYVREHGKRPSSRHYEPGSHRERGQQPRDRRGSGGSPGDRNQPSDPEGPRTINPRPPVKKVNVPAVNEHRQSPVPPTQPTPPPHQAPAPDGSVQVKPAQNEAPKQAPASKIERPQAPSSDGVQIGLAQAGRK</sequence>
<organism evidence="3 4">
    <name type="scientific">candidate division WOR-3 bacterium</name>
    <dbReference type="NCBI Taxonomy" id="2052148"/>
    <lineage>
        <taxon>Bacteria</taxon>
        <taxon>Bacteria division WOR-3</taxon>
    </lineage>
</organism>
<keyword evidence="2" id="KW-0732">Signal</keyword>
<dbReference type="EMBL" id="VGIR01000052">
    <property type="protein sequence ID" value="MBM3331952.1"/>
    <property type="molecule type" value="Genomic_DNA"/>
</dbReference>
<dbReference type="AlphaFoldDB" id="A0A937XF02"/>
<feature type="region of interest" description="Disordered" evidence="1">
    <location>
        <begin position="103"/>
        <end position="230"/>
    </location>
</feature>
<evidence type="ECO:0000313" key="4">
    <source>
        <dbReference type="Proteomes" id="UP000779900"/>
    </source>
</evidence>
<protein>
    <recommendedName>
        <fullName evidence="5">DUF3300 domain-containing protein</fullName>
    </recommendedName>
</protein>
<evidence type="ECO:0000256" key="2">
    <source>
        <dbReference type="SAM" id="SignalP"/>
    </source>
</evidence>
<dbReference type="Proteomes" id="UP000779900">
    <property type="component" value="Unassembled WGS sequence"/>
</dbReference>
<reference evidence="3" key="1">
    <citation type="submission" date="2019-03" db="EMBL/GenBank/DDBJ databases">
        <title>Lake Tanganyika Metagenome-Assembled Genomes (MAGs).</title>
        <authorList>
            <person name="Tran P."/>
        </authorList>
    </citation>
    <scope>NUCLEOTIDE SEQUENCE</scope>
    <source>
        <strain evidence="3">K_DeepCast_150m_m2_040</strain>
    </source>
</reference>
<feature type="compositionally biased region" description="Basic and acidic residues" evidence="1">
    <location>
        <begin position="111"/>
        <end position="130"/>
    </location>
</feature>
<feature type="compositionally biased region" description="Pro residues" evidence="1">
    <location>
        <begin position="171"/>
        <end position="184"/>
    </location>
</feature>
<evidence type="ECO:0008006" key="5">
    <source>
        <dbReference type="Google" id="ProtNLM"/>
    </source>
</evidence>
<accession>A0A937XF02</accession>
<evidence type="ECO:0000256" key="1">
    <source>
        <dbReference type="SAM" id="MobiDB-lite"/>
    </source>
</evidence>
<feature type="signal peptide" evidence="2">
    <location>
        <begin position="1"/>
        <end position="23"/>
    </location>
</feature>
<name>A0A937XF02_UNCW3</name>
<feature type="chain" id="PRO_5037013090" description="DUF3300 domain-containing protein" evidence="2">
    <location>
        <begin position="24"/>
        <end position="230"/>
    </location>
</feature>
<dbReference type="PROSITE" id="PS51257">
    <property type="entry name" value="PROKAR_LIPOPROTEIN"/>
    <property type="match status" value="1"/>
</dbReference>
<proteinExistence type="predicted"/>